<evidence type="ECO:0000256" key="5">
    <source>
        <dbReference type="ARBA" id="ARBA00012180"/>
    </source>
</evidence>
<evidence type="ECO:0000256" key="2">
    <source>
        <dbReference type="ARBA" id="ARBA00004065"/>
    </source>
</evidence>
<feature type="binding site" evidence="11">
    <location>
        <position position="90"/>
    </location>
    <ligand>
        <name>Mg(2+)</name>
        <dbReference type="ChEBI" id="CHEBI:18420"/>
        <label>1</label>
    </ligand>
</feature>
<evidence type="ECO:0000256" key="10">
    <source>
        <dbReference type="ARBA" id="ARBA00022842"/>
    </source>
</evidence>
<feature type="binding site" evidence="11">
    <location>
        <position position="30"/>
    </location>
    <ligand>
        <name>Mg(2+)</name>
        <dbReference type="ChEBI" id="CHEBI:18420"/>
        <label>1</label>
    </ligand>
</feature>
<comment type="subunit">
    <text evidence="4 11">Monomer.</text>
</comment>
<dbReference type="Pfam" id="PF00075">
    <property type="entry name" value="RNase_H"/>
    <property type="match status" value="1"/>
</dbReference>
<keyword evidence="7 11" id="KW-0479">Metal-binding</keyword>
<evidence type="ECO:0000256" key="6">
    <source>
        <dbReference type="ARBA" id="ARBA00022722"/>
    </source>
</evidence>
<dbReference type="GO" id="GO:0005737">
    <property type="term" value="C:cytoplasm"/>
    <property type="evidence" value="ECO:0007669"/>
    <property type="project" value="UniProtKB-SubCell"/>
</dbReference>
<name>A0A450ZP75_9GAMM</name>
<comment type="catalytic activity">
    <reaction evidence="1 11">
        <text>Endonucleolytic cleavage to 5'-phosphomonoester.</text>
        <dbReference type="EC" id="3.1.26.4"/>
    </reaction>
</comment>
<organism evidence="13">
    <name type="scientific">Candidatus Kentrum sp. TUN</name>
    <dbReference type="NCBI Taxonomy" id="2126343"/>
    <lineage>
        <taxon>Bacteria</taxon>
        <taxon>Pseudomonadati</taxon>
        <taxon>Pseudomonadota</taxon>
        <taxon>Gammaproteobacteria</taxon>
        <taxon>Candidatus Kentrum</taxon>
    </lineage>
</organism>
<dbReference type="InterPro" id="IPR012337">
    <property type="entry name" value="RNaseH-like_sf"/>
</dbReference>
<keyword evidence="6 11" id="KW-0540">Nuclease</keyword>
<dbReference type="GO" id="GO:0043137">
    <property type="term" value="P:DNA replication, removal of RNA primer"/>
    <property type="evidence" value="ECO:0007669"/>
    <property type="project" value="TreeGrafter"/>
</dbReference>
<comment type="function">
    <text evidence="2 11">Endonuclease that specifically degrades the RNA of RNA-DNA hybrids.</text>
</comment>
<dbReference type="PANTHER" id="PTHR10642">
    <property type="entry name" value="RIBONUCLEASE H1"/>
    <property type="match status" value="1"/>
</dbReference>
<comment type="subcellular location">
    <subcellularLocation>
        <location evidence="11">Cytoplasm</location>
    </subcellularLocation>
</comment>
<evidence type="ECO:0000313" key="13">
    <source>
        <dbReference type="EMBL" id="VFK55554.1"/>
    </source>
</evidence>
<evidence type="ECO:0000256" key="9">
    <source>
        <dbReference type="ARBA" id="ARBA00022801"/>
    </source>
</evidence>
<reference evidence="13" key="1">
    <citation type="submission" date="2019-02" db="EMBL/GenBank/DDBJ databases">
        <authorList>
            <person name="Gruber-Vodicka R. H."/>
            <person name="Seah K. B. B."/>
        </authorList>
    </citation>
    <scope>NUCLEOTIDE SEQUENCE</scope>
    <source>
        <strain evidence="13">BECK_BY1</strain>
    </source>
</reference>
<keyword evidence="8 11" id="KW-0255">Endonuclease</keyword>
<dbReference type="InterPro" id="IPR002156">
    <property type="entry name" value="RNaseH_domain"/>
</dbReference>
<feature type="domain" description="RNase H type-1" evidence="12">
    <location>
        <begin position="21"/>
        <end position="162"/>
    </location>
</feature>
<proteinExistence type="inferred from homology"/>
<dbReference type="CDD" id="cd09278">
    <property type="entry name" value="RNase_HI_prokaryote_like"/>
    <property type="match status" value="1"/>
</dbReference>
<evidence type="ECO:0000256" key="1">
    <source>
        <dbReference type="ARBA" id="ARBA00000077"/>
    </source>
</evidence>
<feature type="binding site" evidence="11">
    <location>
        <position position="30"/>
    </location>
    <ligand>
        <name>Mg(2+)</name>
        <dbReference type="ChEBI" id="CHEBI:18420"/>
        <label>2</label>
    </ligand>
</feature>
<evidence type="ECO:0000259" key="12">
    <source>
        <dbReference type="PROSITE" id="PS50879"/>
    </source>
</evidence>
<comment type="similarity">
    <text evidence="3 11">Belongs to the RNase H family.</text>
</comment>
<evidence type="ECO:0000256" key="7">
    <source>
        <dbReference type="ARBA" id="ARBA00022723"/>
    </source>
</evidence>
<accession>A0A450ZP75</accession>
<dbReference type="NCBIfam" id="NF001236">
    <property type="entry name" value="PRK00203.1"/>
    <property type="match status" value="1"/>
</dbReference>
<dbReference type="GO" id="GO:0004523">
    <property type="term" value="F:RNA-DNA hybrid ribonuclease activity"/>
    <property type="evidence" value="ECO:0007669"/>
    <property type="project" value="UniProtKB-UniRule"/>
</dbReference>
<evidence type="ECO:0000256" key="3">
    <source>
        <dbReference type="ARBA" id="ARBA00005300"/>
    </source>
</evidence>
<keyword evidence="10 11" id="KW-0460">Magnesium</keyword>
<keyword evidence="11" id="KW-0963">Cytoplasm</keyword>
<keyword evidence="9 11" id="KW-0378">Hydrolase</keyword>
<dbReference type="HAMAP" id="MF_00042">
    <property type="entry name" value="RNase_H"/>
    <property type="match status" value="1"/>
</dbReference>
<dbReference type="EMBL" id="CAADFX010000034">
    <property type="protein sequence ID" value="VFK55554.1"/>
    <property type="molecule type" value="Genomic_DNA"/>
</dbReference>
<dbReference type="PROSITE" id="PS50879">
    <property type="entry name" value="RNASE_H_1"/>
    <property type="match status" value="1"/>
</dbReference>
<dbReference type="GO" id="GO:0003676">
    <property type="term" value="F:nucleic acid binding"/>
    <property type="evidence" value="ECO:0007669"/>
    <property type="project" value="InterPro"/>
</dbReference>
<evidence type="ECO:0000256" key="4">
    <source>
        <dbReference type="ARBA" id="ARBA00011245"/>
    </source>
</evidence>
<dbReference type="Gene3D" id="3.30.420.10">
    <property type="entry name" value="Ribonuclease H-like superfamily/Ribonuclease H"/>
    <property type="match status" value="1"/>
</dbReference>
<dbReference type="SUPFAM" id="SSF53098">
    <property type="entry name" value="Ribonuclease H-like"/>
    <property type="match status" value="1"/>
</dbReference>
<gene>
    <name evidence="11" type="primary">rnhA</name>
    <name evidence="13" type="ORF">BECKTUN1418D_GA0071000_103410</name>
</gene>
<dbReference type="EC" id="3.1.26.4" evidence="5 11"/>
<dbReference type="PANTHER" id="PTHR10642:SF26">
    <property type="entry name" value="RIBONUCLEASE H1"/>
    <property type="match status" value="1"/>
</dbReference>
<sequence>MSGMCGCYISTDTQNMNAKDTNNTVEIFTDGACRGNPGPGGWGVLLRYRGQEKTLSGAEKLTTNNRMELMAAIAGLEALKRRCKVKLTTDSQYLRDGITRWIPGWKRKGWQTGNKTPVKNQDLWRRLDALSSHHDVSWAWVRGHSGHTENERVDALARKALDNL</sequence>
<dbReference type="InterPro" id="IPR022892">
    <property type="entry name" value="RNaseHI"/>
</dbReference>
<feature type="binding site" evidence="11">
    <location>
        <position position="154"/>
    </location>
    <ligand>
        <name>Mg(2+)</name>
        <dbReference type="ChEBI" id="CHEBI:18420"/>
        <label>2</label>
    </ligand>
</feature>
<evidence type="ECO:0000256" key="11">
    <source>
        <dbReference type="HAMAP-Rule" id="MF_00042"/>
    </source>
</evidence>
<dbReference type="FunFam" id="3.30.420.10:FF:000089">
    <property type="entry name" value="Ribonuclease H"/>
    <property type="match status" value="1"/>
</dbReference>
<dbReference type="InterPro" id="IPR036397">
    <property type="entry name" value="RNaseH_sf"/>
</dbReference>
<dbReference type="AlphaFoldDB" id="A0A450ZP75"/>
<protein>
    <recommendedName>
        <fullName evidence="5 11">Ribonuclease H</fullName>
        <shortName evidence="11">RNase H</shortName>
        <ecNumber evidence="5 11">3.1.26.4</ecNumber>
    </recommendedName>
</protein>
<feature type="binding site" evidence="11">
    <location>
        <position position="68"/>
    </location>
    <ligand>
        <name>Mg(2+)</name>
        <dbReference type="ChEBI" id="CHEBI:18420"/>
        <label>1</label>
    </ligand>
</feature>
<comment type="cofactor">
    <cofactor evidence="11">
        <name>Mg(2+)</name>
        <dbReference type="ChEBI" id="CHEBI:18420"/>
    </cofactor>
    <text evidence="11">Binds 1 Mg(2+) ion per subunit. May bind a second metal ion at a regulatory site, or after substrate binding.</text>
</comment>
<dbReference type="GO" id="GO:0000287">
    <property type="term" value="F:magnesium ion binding"/>
    <property type="evidence" value="ECO:0007669"/>
    <property type="project" value="UniProtKB-UniRule"/>
</dbReference>
<evidence type="ECO:0000256" key="8">
    <source>
        <dbReference type="ARBA" id="ARBA00022759"/>
    </source>
</evidence>
<dbReference type="InterPro" id="IPR050092">
    <property type="entry name" value="RNase_H"/>
</dbReference>